<name>A0A6A6IA34_9PLEO</name>
<dbReference type="GeneID" id="54575652"/>
<dbReference type="OrthoDB" id="5125733at2759"/>
<dbReference type="Proteomes" id="UP000800094">
    <property type="component" value="Unassembled WGS sequence"/>
</dbReference>
<evidence type="ECO:0000313" key="2">
    <source>
        <dbReference type="EMBL" id="KAF2247099.1"/>
    </source>
</evidence>
<reference evidence="2" key="1">
    <citation type="journal article" date="2020" name="Stud. Mycol.">
        <title>101 Dothideomycetes genomes: a test case for predicting lifestyles and emergence of pathogens.</title>
        <authorList>
            <person name="Haridas S."/>
            <person name="Albert R."/>
            <person name="Binder M."/>
            <person name="Bloem J."/>
            <person name="Labutti K."/>
            <person name="Salamov A."/>
            <person name="Andreopoulos B."/>
            <person name="Baker S."/>
            <person name="Barry K."/>
            <person name="Bills G."/>
            <person name="Bluhm B."/>
            <person name="Cannon C."/>
            <person name="Castanera R."/>
            <person name="Culley D."/>
            <person name="Daum C."/>
            <person name="Ezra D."/>
            <person name="Gonzalez J."/>
            <person name="Henrissat B."/>
            <person name="Kuo A."/>
            <person name="Liang C."/>
            <person name="Lipzen A."/>
            <person name="Lutzoni F."/>
            <person name="Magnuson J."/>
            <person name="Mondo S."/>
            <person name="Nolan M."/>
            <person name="Ohm R."/>
            <person name="Pangilinan J."/>
            <person name="Park H.-J."/>
            <person name="Ramirez L."/>
            <person name="Alfaro M."/>
            <person name="Sun H."/>
            <person name="Tritt A."/>
            <person name="Yoshinaga Y."/>
            <person name="Zwiers L.-H."/>
            <person name="Turgeon B."/>
            <person name="Goodwin S."/>
            <person name="Spatafora J."/>
            <person name="Crous P."/>
            <person name="Grigoriev I."/>
        </authorList>
    </citation>
    <scope>NUCLEOTIDE SEQUENCE</scope>
    <source>
        <strain evidence="2">CBS 122368</strain>
    </source>
</reference>
<dbReference type="PANTHER" id="PTHR33112:SF16">
    <property type="entry name" value="HETEROKARYON INCOMPATIBILITY DOMAIN-CONTAINING PROTEIN"/>
    <property type="match status" value="1"/>
</dbReference>
<dbReference type="EMBL" id="ML987197">
    <property type="protein sequence ID" value="KAF2247099.1"/>
    <property type="molecule type" value="Genomic_DNA"/>
</dbReference>
<proteinExistence type="predicted"/>
<evidence type="ECO:0000313" key="3">
    <source>
        <dbReference type="Proteomes" id="UP000800094"/>
    </source>
</evidence>
<dbReference type="Pfam" id="PF06985">
    <property type="entry name" value="HET"/>
    <property type="match status" value="1"/>
</dbReference>
<dbReference type="PANTHER" id="PTHR33112">
    <property type="entry name" value="DOMAIN PROTEIN, PUTATIVE-RELATED"/>
    <property type="match status" value="1"/>
</dbReference>
<dbReference type="AlphaFoldDB" id="A0A6A6IA34"/>
<evidence type="ECO:0000259" key="1">
    <source>
        <dbReference type="Pfam" id="PF06985"/>
    </source>
</evidence>
<accession>A0A6A6IA34</accession>
<keyword evidence="3" id="KW-1185">Reference proteome</keyword>
<dbReference type="RefSeq" id="XP_033682103.1">
    <property type="nucleotide sequence ID" value="XM_033822322.1"/>
</dbReference>
<gene>
    <name evidence="2" type="ORF">BU26DRAFT_341678</name>
</gene>
<sequence>MSKACWISLSRVLKRAKPNEYSSRVRADPFHLPLDSAPLSSIRMPSSSAPDSEISTLPHSCFHCRKIIINPPPQPRVHGFRCRLPYTRREALQAAKDGCPIYKMLVKGYRFASTPEELRQLVRAVQGKADWRLPRVGVFGSQERIIYLAESLSEHPFSIRFNENGWALFACLAWGSWWFYVNARPTDPAASVFPIPPVNRNVASAEAFDWARKWLNECANHGPETHRLCPSAKDIEFTPTRLLQVALEGGRYRVRLRETLPHERLRYVCLSYCWGGDQPVKTTKATLAERARGINFQALPKTLQDAIFVTQQLQLSFIWIDCLTIIQDDKEDLAVELPKMPEIYKNAWVTISASSASTCFEGFLEQRRPSADTQCEDVALRYQCSNGTIGNIYMFQHESNTVDPIDKRAWTFQERRISPRFLDFASHQLRWKCNSRAYFDGGFAPANYEEQKTKGTHEQVKPASYNDSGDATLEQTIFKVWPEIVDNYTQRSLSFPGDKLIALAALASEIGDPLNMTYLAGLWKEHLPAQLLWRLWGEPAKRPELYRAPSWSWASVDGYIMMEHEANTDRVAIEVLGCTIEPVTKGFVYGAVESGTLTIKGRLLPAIWSINREDCLALEGVFDFDSESEGMSDLEQDLSDDEMTDIPDTPSEAEALETTSDAVEATVLEPVDLTADAIEVGWDMNDPDFAVEVHCLQVISQTTTDGSAGLLLVLSDSSNPSSYKRVGHFIFDSRKNDVFQNVDERVMTIV</sequence>
<protein>
    <submittedName>
        <fullName evidence="2">HET-domain-containing protein</fullName>
    </submittedName>
</protein>
<feature type="domain" description="Heterokaryon incompatibility" evidence="1">
    <location>
        <begin position="267"/>
        <end position="414"/>
    </location>
</feature>
<organism evidence="2 3">
    <name type="scientific">Trematosphaeria pertusa</name>
    <dbReference type="NCBI Taxonomy" id="390896"/>
    <lineage>
        <taxon>Eukaryota</taxon>
        <taxon>Fungi</taxon>
        <taxon>Dikarya</taxon>
        <taxon>Ascomycota</taxon>
        <taxon>Pezizomycotina</taxon>
        <taxon>Dothideomycetes</taxon>
        <taxon>Pleosporomycetidae</taxon>
        <taxon>Pleosporales</taxon>
        <taxon>Massarineae</taxon>
        <taxon>Trematosphaeriaceae</taxon>
        <taxon>Trematosphaeria</taxon>
    </lineage>
</organism>
<dbReference type="InterPro" id="IPR010730">
    <property type="entry name" value="HET"/>
</dbReference>